<dbReference type="SUPFAM" id="SSF55961">
    <property type="entry name" value="Bet v1-like"/>
    <property type="match status" value="1"/>
</dbReference>
<dbReference type="InterPro" id="IPR023393">
    <property type="entry name" value="START-like_dom_sf"/>
</dbReference>
<organism evidence="3 4">
    <name type="scientific">Sphagnum troendelagicum</name>
    <dbReference type="NCBI Taxonomy" id="128251"/>
    <lineage>
        <taxon>Eukaryota</taxon>
        <taxon>Viridiplantae</taxon>
        <taxon>Streptophyta</taxon>
        <taxon>Embryophyta</taxon>
        <taxon>Bryophyta</taxon>
        <taxon>Sphagnophytina</taxon>
        <taxon>Sphagnopsida</taxon>
        <taxon>Sphagnales</taxon>
        <taxon>Sphagnaceae</taxon>
        <taxon>Sphagnum</taxon>
    </lineage>
</organism>
<dbReference type="Gene3D" id="3.30.530.20">
    <property type="match status" value="1"/>
</dbReference>
<dbReference type="CDD" id="cd08870">
    <property type="entry name" value="START_STARD2_7-like"/>
    <property type="match status" value="1"/>
</dbReference>
<keyword evidence="4" id="KW-1185">Reference proteome</keyword>
<keyword evidence="1" id="KW-1133">Transmembrane helix</keyword>
<sequence>MDASGKVNYSLWGKPAVLETAADVMMCLVPIWVAITVGLIVGWSWKPRWVSFILLGIRSRPRLVWQAPPGLGARRFWLAMTAVSAYPMLKEVWTKFSEWMWPLVQPAEALPSSVQSVLSSQCAVTESHTKISITDEDLSSFMKQLDEADGGPAWQLLMERSATNLKYQAWRREPETGPTEYRSRTVLEDVSPALMRDFFWDDEFRVVWDDMLIYNKTWEECKDTGFMITQWVRKYPFFCKDREYILGRRIWESNNTYYCITQGVPYPAVPLRHTPRRVDVYFSSWRIRAVESAKGDGQLTACEVMLFHHEEMGIQRDLAKLGVRQGMWGCVKKIEPGIRIYQAERRQNKPLSPCAMMAHVMSKVPSALLNDHKVTTTSDGDSSVIGKEKHNLSHGYLRWMILGGAVALACGVERGAVGKFLVFGVVRRLGKLGRRL</sequence>
<feature type="transmembrane region" description="Helical" evidence="1">
    <location>
        <begin position="20"/>
        <end position="45"/>
    </location>
</feature>
<dbReference type="PANTHER" id="PTHR19308">
    <property type="entry name" value="PHOSPHATIDYLCHOLINE TRANSFER PROTEIN"/>
    <property type="match status" value="1"/>
</dbReference>
<gene>
    <name evidence="3" type="ORF">CSSPTR1EN2_LOCUS19445</name>
</gene>
<dbReference type="InterPro" id="IPR051213">
    <property type="entry name" value="START_lipid_transfer"/>
</dbReference>
<keyword evidence="1" id="KW-0812">Transmembrane</keyword>
<protein>
    <recommendedName>
        <fullName evidence="2">START domain-containing protein</fullName>
    </recommendedName>
</protein>
<evidence type="ECO:0000256" key="1">
    <source>
        <dbReference type="SAM" id="Phobius"/>
    </source>
</evidence>
<dbReference type="InterPro" id="IPR002913">
    <property type="entry name" value="START_lipid-bd_dom"/>
</dbReference>
<evidence type="ECO:0000313" key="3">
    <source>
        <dbReference type="EMBL" id="CAK9228862.1"/>
    </source>
</evidence>
<reference evidence="3" key="1">
    <citation type="submission" date="2024-02" db="EMBL/GenBank/DDBJ databases">
        <authorList>
            <consortium name="ELIXIR-Norway"/>
            <consortium name="Elixir Norway"/>
        </authorList>
    </citation>
    <scope>NUCLEOTIDE SEQUENCE</scope>
</reference>
<dbReference type="PANTHER" id="PTHR19308:SF39">
    <property type="entry name" value="PHOSPHATIDYLCHOLINE TRANSFER PROTEIN"/>
    <property type="match status" value="1"/>
</dbReference>
<dbReference type="EMBL" id="OZ019898">
    <property type="protein sequence ID" value="CAK9228862.1"/>
    <property type="molecule type" value="Genomic_DNA"/>
</dbReference>
<name>A0ABP0USD5_9BRYO</name>
<evidence type="ECO:0000313" key="4">
    <source>
        <dbReference type="Proteomes" id="UP001497512"/>
    </source>
</evidence>
<evidence type="ECO:0000259" key="2">
    <source>
        <dbReference type="PROSITE" id="PS50848"/>
    </source>
</evidence>
<accession>A0ABP0USD5</accession>
<feature type="domain" description="START" evidence="2">
    <location>
        <begin position="152"/>
        <end position="343"/>
    </location>
</feature>
<dbReference type="Proteomes" id="UP001497512">
    <property type="component" value="Chromosome 6"/>
</dbReference>
<proteinExistence type="predicted"/>
<keyword evidence="1" id="KW-0472">Membrane</keyword>
<dbReference type="PROSITE" id="PS50848">
    <property type="entry name" value="START"/>
    <property type="match status" value="1"/>
</dbReference>